<evidence type="ECO:0000256" key="20">
    <source>
        <dbReference type="ARBA" id="ARBA00048235"/>
    </source>
</evidence>
<evidence type="ECO:0000256" key="21">
    <source>
        <dbReference type="ARBA" id="ARBA00048307"/>
    </source>
</evidence>
<keyword evidence="13" id="KW-0443">Lipid metabolism</keyword>
<reference evidence="32" key="1">
    <citation type="submission" date="2025-05" db="UniProtKB">
        <authorList>
            <consortium name="Ensembl"/>
        </authorList>
    </citation>
    <scope>IDENTIFICATION</scope>
</reference>
<evidence type="ECO:0000256" key="27">
    <source>
        <dbReference type="RuleBase" id="RU362125"/>
    </source>
</evidence>
<dbReference type="PROSITE" id="PS00073">
    <property type="entry name" value="ACYL_COA_DH_2"/>
    <property type="match status" value="1"/>
</dbReference>
<evidence type="ECO:0000313" key="31">
    <source>
        <dbReference type="EMBL" id="KAF6719322.1"/>
    </source>
</evidence>
<dbReference type="GeneID" id="112154111"/>
<comment type="catalytic activity">
    <reaction evidence="24">
        <text>hexanoyl-CoA + oxidized [electron-transfer flavoprotein] + H(+) = (2E)-hexenoyl-CoA + reduced [electron-transfer flavoprotein]</text>
        <dbReference type="Rhea" id="RHEA:43464"/>
        <dbReference type="Rhea" id="RHEA-COMP:10685"/>
        <dbReference type="Rhea" id="RHEA-COMP:10686"/>
        <dbReference type="ChEBI" id="CHEBI:15378"/>
        <dbReference type="ChEBI" id="CHEBI:57692"/>
        <dbReference type="ChEBI" id="CHEBI:58307"/>
        <dbReference type="ChEBI" id="CHEBI:62077"/>
        <dbReference type="ChEBI" id="CHEBI:62620"/>
    </reaction>
    <physiologicalReaction direction="left-to-right" evidence="24">
        <dbReference type="Rhea" id="RHEA:43465"/>
    </physiologicalReaction>
</comment>
<comment type="similarity">
    <text evidence="4 27">Belongs to the acyl-CoA dehydrogenase family.</text>
</comment>
<dbReference type="GeneTree" id="ENSGT00940000156525"/>
<evidence type="ECO:0000256" key="4">
    <source>
        <dbReference type="ARBA" id="ARBA00009347"/>
    </source>
</evidence>
<dbReference type="InterPro" id="IPR009075">
    <property type="entry name" value="AcylCo_DH/oxidase_C"/>
</dbReference>
<gene>
    <name evidence="32" type="primary">ACADSB</name>
    <name evidence="31" type="ORF">FQA47_017332</name>
</gene>
<dbReference type="InterPro" id="IPR046373">
    <property type="entry name" value="Acyl-CoA_Oxase/DH_mid-dom_sf"/>
</dbReference>
<evidence type="ECO:0000256" key="14">
    <source>
        <dbReference type="ARBA" id="ARBA00023128"/>
    </source>
</evidence>
<protein>
    <recommendedName>
        <fullName evidence="17">Short/branched chain specific acyl-CoA dehydrogenase, mitochondrial</fullName>
        <ecNumber evidence="16">1.3.8.5</ecNumber>
    </recommendedName>
    <alternativeName>
        <fullName evidence="19">2-methyl branched chain acyl-CoA dehydrogenase</fullName>
    </alternativeName>
    <alternativeName>
        <fullName evidence="18">2-methylbutyryl-coenzyme A dehydrogenase</fullName>
    </alternativeName>
</protein>
<dbReference type="EC" id="1.3.8.5" evidence="16"/>
<comment type="catalytic activity">
    <reaction evidence="26">
        <text>2-methylpropanoyl-CoA + oxidized [electron-transfer flavoprotein] + H(+) = 2-methylpropenoyl-CoA + reduced [electron-transfer flavoprotein]</text>
        <dbReference type="Rhea" id="RHEA:44180"/>
        <dbReference type="Rhea" id="RHEA-COMP:10685"/>
        <dbReference type="Rhea" id="RHEA-COMP:10686"/>
        <dbReference type="ChEBI" id="CHEBI:15378"/>
        <dbReference type="ChEBI" id="CHEBI:57338"/>
        <dbReference type="ChEBI" id="CHEBI:57692"/>
        <dbReference type="ChEBI" id="CHEBI:58307"/>
        <dbReference type="ChEBI" id="CHEBI:62500"/>
    </reaction>
    <physiologicalReaction direction="left-to-right" evidence="26">
        <dbReference type="Rhea" id="RHEA:44181"/>
    </physiologicalReaction>
</comment>
<evidence type="ECO:0000256" key="11">
    <source>
        <dbReference type="ARBA" id="ARBA00022990"/>
    </source>
</evidence>
<keyword evidence="11" id="KW-0007">Acetylation</keyword>
<dbReference type="PANTHER" id="PTHR43884">
    <property type="entry name" value="ACYL-COA DEHYDROGENASE"/>
    <property type="match status" value="1"/>
</dbReference>
<evidence type="ECO:0000256" key="15">
    <source>
        <dbReference type="ARBA" id="ARBA00037895"/>
    </source>
</evidence>
<keyword evidence="6" id="KW-0597">Phosphoprotein</keyword>
<evidence type="ECO:0000256" key="19">
    <source>
        <dbReference type="ARBA" id="ARBA00042821"/>
    </source>
</evidence>
<evidence type="ECO:0000259" key="28">
    <source>
        <dbReference type="Pfam" id="PF00441"/>
    </source>
</evidence>
<name>A0A3B3BWT0_ORYME</name>
<evidence type="ECO:0000256" key="18">
    <source>
        <dbReference type="ARBA" id="ARBA00041537"/>
    </source>
</evidence>
<comment type="catalytic activity">
    <reaction evidence="25">
        <text>(2S)-2-methylbutanoyl-CoA + oxidized [electron-transfer flavoprotein] + H(+) = (2E)-2-methylbut-2-enoyl-CoA + reduced [electron-transfer flavoprotein]</text>
        <dbReference type="Rhea" id="RHEA:48256"/>
        <dbReference type="Rhea" id="RHEA-COMP:10685"/>
        <dbReference type="Rhea" id="RHEA-COMP:10686"/>
        <dbReference type="ChEBI" id="CHEBI:15378"/>
        <dbReference type="ChEBI" id="CHEBI:57337"/>
        <dbReference type="ChEBI" id="CHEBI:57692"/>
        <dbReference type="ChEBI" id="CHEBI:58307"/>
        <dbReference type="ChEBI" id="CHEBI:88166"/>
    </reaction>
    <physiologicalReaction direction="left-to-right" evidence="25">
        <dbReference type="Rhea" id="RHEA:48257"/>
    </physiologicalReaction>
</comment>
<evidence type="ECO:0000256" key="9">
    <source>
        <dbReference type="ARBA" id="ARBA00022832"/>
    </source>
</evidence>
<dbReference type="InterPro" id="IPR037069">
    <property type="entry name" value="AcylCoA_DH/ox_N_sf"/>
</dbReference>
<reference evidence="31" key="2">
    <citation type="journal article" name="BMC Genomics">
        <title>Long-read sequencing and de novo genome assembly of marine medaka (Oryzias melastigma).</title>
        <authorList>
            <person name="Liang P."/>
            <person name="Saqib H.S.A."/>
            <person name="Ni X."/>
            <person name="Shen Y."/>
        </authorList>
    </citation>
    <scope>NUCLEOTIDE SEQUENCE</scope>
    <source>
        <strain evidence="31">Bigg-433</strain>
    </source>
</reference>
<comment type="catalytic activity">
    <reaction evidence="22">
        <text>(2R)-2-methylbutanoyl-CoA + oxidized [electron-transfer flavoprotein] + H(+) = ethylacryloyl-CoA + reduced [electron-transfer flavoprotein]</text>
        <dbReference type="Rhea" id="RHEA:65296"/>
        <dbReference type="Rhea" id="RHEA-COMP:10685"/>
        <dbReference type="Rhea" id="RHEA-COMP:10686"/>
        <dbReference type="ChEBI" id="CHEBI:15378"/>
        <dbReference type="ChEBI" id="CHEBI:57692"/>
        <dbReference type="ChEBI" id="CHEBI:58307"/>
        <dbReference type="ChEBI" id="CHEBI:156439"/>
        <dbReference type="ChEBI" id="CHEBI:156440"/>
    </reaction>
    <physiologicalReaction direction="left-to-right" evidence="22">
        <dbReference type="Rhea" id="RHEA:65297"/>
    </physiologicalReaction>
</comment>
<comment type="cofactor">
    <cofactor evidence="1 27">
        <name>FAD</name>
        <dbReference type="ChEBI" id="CHEBI:57692"/>
    </cofactor>
</comment>
<dbReference type="Proteomes" id="UP000261560">
    <property type="component" value="Unplaced"/>
</dbReference>
<keyword evidence="14" id="KW-0496">Mitochondrion</keyword>
<dbReference type="SUPFAM" id="SSF47203">
    <property type="entry name" value="Acyl-CoA dehydrogenase C-terminal domain-like"/>
    <property type="match status" value="1"/>
</dbReference>
<evidence type="ECO:0000313" key="33">
    <source>
        <dbReference type="Proteomes" id="UP000261560"/>
    </source>
</evidence>
<proteinExistence type="inferred from homology"/>
<dbReference type="SUPFAM" id="SSF56645">
    <property type="entry name" value="Acyl-CoA dehydrogenase NM domain-like"/>
    <property type="match status" value="1"/>
</dbReference>
<accession>A0A3B3BWT0</accession>
<dbReference type="Pfam" id="PF02771">
    <property type="entry name" value="Acyl-CoA_dh_N"/>
    <property type="match status" value="1"/>
</dbReference>
<sequence>MAAPFARIFSKSLRQIPRSWGSCQTGLRSRSTRSLPVVGSDQTGGVVPFPPLQTYSEEESMMKDAVKKYAQERIAPFVSKMDENSAMDEEVIRSLFEQGLMGIEIDPEYGGTGSTFFASILVIEELAKVDPSVAVLCDIQNTLINVLFTKLGTPAQKEKYLSHLSTDMIGSFCLSEAESGSDAFALKTRAEKQKDFYVINGSKMWISNAEHAGVFLVMANVNPSAGYRGITCFIVDRETEGLEIGKKENKLGLRASSTCPVNFDNVKVPESNILGEIGHGYKYAIGMLNEGRIGIAAQMVGLAQGCFDLAVPYTRQRVQFGKRIFDFQGMQHQIAHVATQIEAARLLTYNAARLKEAGRPFIKEACMAKYFSAEVATLTTSKSIEWMGGVGFTKDYPIEKYYRDCKIGTIYEGTTNIQLSTMAKFIDKEFEQ</sequence>
<dbReference type="PaxDb" id="30732-ENSOMEP00000010020"/>
<dbReference type="GO" id="GO:0006631">
    <property type="term" value="P:fatty acid metabolic process"/>
    <property type="evidence" value="ECO:0007669"/>
    <property type="project" value="UniProtKB-KW"/>
</dbReference>
<dbReference type="GO" id="GO:0005759">
    <property type="term" value="C:mitochondrial matrix"/>
    <property type="evidence" value="ECO:0007669"/>
    <property type="project" value="UniProtKB-SubCell"/>
</dbReference>
<evidence type="ECO:0000256" key="22">
    <source>
        <dbReference type="ARBA" id="ARBA00048592"/>
    </source>
</evidence>
<dbReference type="Pfam" id="PF00441">
    <property type="entry name" value="Acyl-CoA_dh_1"/>
    <property type="match status" value="1"/>
</dbReference>
<dbReference type="InterPro" id="IPR006091">
    <property type="entry name" value="Acyl-CoA_Oxase/DH_mid-dom"/>
</dbReference>
<dbReference type="Gene3D" id="2.40.110.10">
    <property type="entry name" value="Butyryl-CoA Dehydrogenase, subunit A, domain 2"/>
    <property type="match status" value="1"/>
</dbReference>
<dbReference type="STRING" id="30732.ENSOMEP00000010020"/>
<feature type="domain" description="Acyl-CoA dehydrogenase/oxidase C-terminal" evidence="28">
    <location>
        <begin position="278"/>
        <end position="425"/>
    </location>
</feature>
<dbReference type="AlphaFoldDB" id="A0A3B3BWT0"/>
<dbReference type="Pfam" id="PF02770">
    <property type="entry name" value="Acyl-CoA_dh_M"/>
    <property type="match status" value="1"/>
</dbReference>
<evidence type="ECO:0000256" key="7">
    <source>
        <dbReference type="ARBA" id="ARBA00022630"/>
    </source>
</evidence>
<comment type="catalytic activity">
    <reaction evidence="23">
        <text>butanoyl-CoA + oxidized [electron-transfer flavoprotein] + H(+) = (2E)-butenoyl-CoA + reduced [electron-transfer flavoprotein]</text>
        <dbReference type="Rhea" id="RHEA:24004"/>
        <dbReference type="Rhea" id="RHEA-COMP:10685"/>
        <dbReference type="Rhea" id="RHEA-COMP:10686"/>
        <dbReference type="ChEBI" id="CHEBI:15378"/>
        <dbReference type="ChEBI" id="CHEBI:57332"/>
        <dbReference type="ChEBI" id="CHEBI:57371"/>
        <dbReference type="ChEBI" id="CHEBI:57692"/>
        <dbReference type="ChEBI" id="CHEBI:58307"/>
    </reaction>
    <physiologicalReaction direction="left-to-right" evidence="23">
        <dbReference type="Rhea" id="RHEA:24005"/>
    </physiologicalReaction>
</comment>
<dbReference type="FunFam" id="1.10.540.10:FF:000012">
    <property type="entry name" value="Acyl-CoA dehydrogenase short/branched chain"/>
    <property type="match status" value="1"/>
</dbReference>
<keyword evidence="33" id="KW-1185">Reference proteome</keyword>
<dbReference type="CDD" id="cd01158">
    <property type="entry name" value="SCAD_SBCAD"/>
    <property type="match status" value="1"/>
</dbReference>
<evidence type="ECO:0000256" key="5">
    <source>
        <dbReference type="ARBA" id="ARBA00011881"/>
    </source>
</evidence>
<comment type="subunit">
    <text evidence="5">Homotetramer.</text>
</comment>
<dbReference type="Ensembl" id="ENSOMET00000016739.1">
    <property type="protein sequence ID" value="ENSOMEP00000010020.1"/>
    <property type="gene ID" value="ENSOMEG00000011281.1"/>
</dbReference>
<dbReference type="FunFam" id="2.40.110.10:FF:000001">
    <property type="entry name" value="Acyl-CoA dehydrogenase, mitochondrial"/>
    <property type="match status" value="1"/>
</dbReference>
<evidence type="ECO:0000256" key="26">
    <source>
        <dbReference type="ARBA" id="ARBA00051903"/>
    </source>
</evidence>
<dbReference type="OrthoDB" id="10262177at2759"/>
<dbReference type="Proteomes" id="UP000646548">
    <property type="component" value="Unassembled WGS sequence"/>
</dbReference>
<keyword evidence="9" id="KW-0276">Fatty acid metabolism</keyword>
<comment type="catalytic activity">
    <reaction evidence="21">
        <text>valproyl-CoA + oxidized [electron-transfer flavoprotein] + H(+) = (2E)-2-propylpent-2-enoyl-CoA + reduced [electron-transfer flavoprotein]</text>
        <dbReference type="Rhea" id="RHEA:65344"/>
        <dbReference type="Rhea" id="RHEA-COMP:10685"/>
        <dbReference type="Rhea" id="RHEA-COMP:10686"/>
        <dbReference type="ChEBI" id="CHEBI:15378"/>
        <dbReference type="ChEBI" id="CHEBI:57692"/>
        <dbReference type="ChEBI" id="CHEBI:58307"/>
        <dbReference type="ChEBI" id="CHEBI:156457"/>
        <dbReference type="ChEBI" id="CHEBI:156458"/>
    </reaction>
    <physiologicalReaction direction="left-to-right" evidence="21">
        <dbReference type="Rhea" id="RHEA:65345"/>
    </physiologicalReaction>
</comment>
<evidence type="ECO:0000256" key="17">
    <source>
        <dbReference type="ARBA" id="ARBA00039850"/>
    </source>
</evidence>
<evidence type="ECO:0000256" key="6">
    <source>
        <dbReference type="ARBA" id="ARBA00022553"/>
    </source>
</evidence>
<comment type="pathway">
    <text evidence="15">Amino-acid degradation; L-isoleucine degradation.</text>
</comment>
<feature type="domain" description="Acyl-CoA dehydrogenase/oxidase N-terminal" evidence="30">
    <location>
        <begin position="56"/>
        <end position="164"/>
    </location>
</feature>
<dbReference type="EMBL" id="WKFB01000625">
    <property type="protein sequence ID" value="KAF6719322.1"/>
    <property type="molecule type" value="Genomic_DNA"/>
</dbReference>
<dbReference type="OMA" id="DAMFSYC"/>
<keyword evidence="8 27" id="KW-0274">FAD</keyword>
<evidence type="ECO:0000256" key="2">
    <source>
        <dbReference type="ARBA" id="ARBA00004305"/>
    </source>
</evidence>
<keyword evidence="10" id="KW-0809">Transit peptide</keyword>
<dbReference type="InterPro" id="IPR006089">
    <property type="entry name" value="Acyl-CoA_DH_CS"/>
</dbReference>
<organism evidence="32 33">
    <name type="scientific">Oryzias melastigma</name>
    <name type="common">Marine medaka</name>
    <dbReference type="NCBI Taxonomy" id="30732"/>
    <lineage>
        <taxon>Eukaryota</taxon>
        <taxon>Metazoa</taxon>
        <taxon>Chordata</taxon>
        <taxon>Craniata</taxon>
        <taxon>Vertebrata</taxon>
        <taxon>Euteleostomi</taxon>
        <taxon>Actinopterygii</taxon>
        <taxon>Neopterygii</taxon>
        <taxon>Teleostei</taxon>
        <taxon>Neoteleostei</taxon>
        <taxon>Acanthomorphata</taxon>
        <taxon>Ovalentaria</taxon>
        <taxon>Atherinomorphae</taxon>
        <taxon>Beloniformes</taxon>
        <taxon>Adrianichthyidae</taxon>
        <taxon>Oryziinae</taxon>
        <taxon>Oryzias</taxon>
    </lineage>
</organism>
<evidence type="ECO:0000313" key="32">
    <source>
        <dbReference type="Ensembl" id="ENSOMEP00000010020.1"/>
    </source>
</evidence>
<dbReference type="PANTHER" id="PTHR43884:SF1">
    <property type="entry name" value="SHORT_BRANCHED CHAIN SPECIFIC ACYL-COA DEHYDROGENASE, MITOCHONDRIAL"/>
    <property type="match status" value="1"/>
</dbReference>
<dbReference type="Gene3D" id="1.10.540.10">
    <property type="entry name" value="Acyl-CoA dehydrogenase/oxidase, N-terminal domain"/>
    <property type="match status" value="1"/>
</dbReference>
<evidence type="ECO:0000256" key="23">
    <source>
        <dbReference type="ARBA" id="ARBA00049096"/>
    </source>
</evidence>
<evidence type="ECO:0000256" key="16">
    <source>
        <dbReference type="ARBA" id="ARBA00039036"/>
    </source>
</evidence>
<evidence type="ECO:0000259" key="29">
    <source>
        <dbReference type="Pfam" id="PF02770"/>
    </source>
</evidence>
<dbReference type="GO" id="GO:0003853">
    <property type="term" value="F:short-chain 2-methyl fatty acyl-CoA dehydrogenase activity"/>
    <property type="evidence" value="ECO:0007669"/>
    <property type="project" value="UniProtKB-EC"/>
</dbReference>
<dbReference type="RefSeq" id="XP_024140526.1">
    <property type="nucleotide sequence ID" value="XM_024284758.2"/>
</dbReference>
<dbReference type="InterPro" id="IPR013786">
    <property type="entry name" value="AcylCoA_DH/ox_N"/>
</dbReference>
<evidence type="ECO:0000256" key="8">
    <source>
        <dbReference type="ARBA" id="ARBA00022827"/>
    </source>
</evidence>
<evidence type="ECO:0000256" key="24">
    <source>
        <dbReference type="ARBA" id="ARBA00049192"/>
    </source>
</evidence>
<comment type="pathway">
    <text evidence="3">Lipid metabolism; mitochondrial fatty acid beta-oxidation.</text>
</comment>
<dbReference type="InterPro" id="IPR009100">
    <property type="entry name" value="AcylCoA_DH/oxidase_NM_dom_sf"/>
</dbReference>
<evidence type="ECO:0000259" key="30">
    <source>
        <dbReference type="Pfam" id="PF02771"/>
    </source>
</evidence>
<evidence type="ECO:0000256" key="3">
    <source>
        <dbReference type="ARBA" id="ARBA00005198"/>
    </source>
</evidence>
<dbReference type="GO" id="GO:0050660">
    <property type="term" value="F:flavin adenine dinucleotide binding"/>
    <property type="evidence" value="ECO:0007669"/>
    <property type="project" value="InterPro"/>
</dbReference>
<evidence type="ECO:0000256" key="12">
    <source>
        <dbReference type="ARBA" id="ARBA00023002"/>
    </source>
</evidence>
<keyword evidence="12 27" id="KW-0560">Oxidoreductase</keyword>
<keyword evidence="7 27" id="KW-0285">Flavoprotein</keyword>
<evidence type="ECO:0000256" key="25">
    <source>
        <dbReference type="ARBA" id="ARBA00049552"/>
    </source>
</evidence>
<dbReference type="FunFam" id="1.20.140.10:FF:000002">
    <property type="entry name" value="Acyl-CoA dehydrogenase short/branched chain"/>
    <property type="match status" value="1"/>
</dbReference>
<comment type="subcellular location">
    <subcellularLocation>
        <location evidence="2">Mitochondrion matrix</location>
    </subcellularLocation>
</comment>
<comment type="catalytic activity">
    <reaction evidence="20">
        <text>2-methylbutanoyl-CoA + oxidized [electron-transfer flavoprotein] + H(+) = (2E)-2-methylbut-2-enoyl-CoA + reduced [electron-transfer flavoprotein]</text>
        <dbReference type="Rhea" id="RHEA:43780"/>
        <dbReference type="Rhea" id="RHEA-COMP:10685"/>
        <dbReference type="Rhea" id="RHEA-COMP:10686"/>
        <dbReference type="ChEBI" id="CHEBI:15378"/>
        <dbReference type="ChEBI" id="CHEBI:57336"/>
        <dbReference type="ChEBI" id="CHEBI:57337"/>
        <dbReference type="ChEBI" id="CHEBI:57692"/>
        <dbReference type="ChEBI" id="CHEBI:58307"/>
        <dbReference type="EC" id="1.3.8.5"/>
    </reaction>
    <physiologicalReaction direction="left-to-right" evidence="20">
        <dbReference type="Rhea" id="RHEA:43781"/>
    </physiologicalReaction>
</comment>
<dbReference type="InterPro" id="IPR036250">
    <property type="entry name" value="AcylCo_DH-like_C"/>
</dbReference>
<dbReference type="Gene3D" id="1.20.140.10">
    <property type="entry name" value="Butyryl-CoA Dehydrogenase, subunit A, domain 3"/>
    <property type="match status" value="1"/>
</dbReference>
<evidence type="ECO:0000256" key="13">
    <source>
        <dbReference type="ARBA" id="ARBA00023098"/>
    </source>
</evidence>
<feature type="domain" description="Acyl-CoA oxidase/dehydrogenase middle" evidence="29">
    <location>
        <begin position="171"/>
        <end position="266"/>
    </location>
</feature>
<evidence type="ECO:0000256" key="1">
    <source>
        <dbReference type="ARBA" id="ARBA00001974"/>
    </source>
</evidence>
<evidence type="ECO:0000256" key="10">
    <source>
        <dbReference type="ARBA" id="ARBA00022946"/>
    </source>
</evidence>
<dbReference type="PROSITE" id="PS00072">
    <property type="entry name" value="ACYL_COA_DH_1"/>
    <property type="match status" value="1"/>
</dbReference>
<dbReference type="GO" id="GO:0046395">
    <property type="term" value="P:carboxylic acid catabolic process"/>
    <property type="evidence" value="ECO:0007669"/>
    <property type="project" value="UniProtKB-ARBA"/>
</dbReference>